<keyword evidence="3" id="KW-1185">Reference proteome</keyword>
<protein>
    <submittedName>
        <fullName evidence="2">Transposase Tn3 family protein</fullName>
    </submittedName>
</protein>
<proteinExistence type="predicted"/>
<gene>
    <name evidence="2" type="ORF">MAXJ12_30442</name>
</gene>
<evidence type="ECO:0000256" key="1">
    <source>
        <dbReference type="SAM" id="MobiDB-lite"/>
    </source>
</evidence>
<dbReference type="PATRIC" id="fig|1107882.3.peg.5884"/>
<dbReference type="AlphaFoldDB" id="H0I0V1"/>
<name>H0I0V1_9HYPH</name>
<sequence>MDRLLEVDPAIGQTRFHWLRSAPEAPGASNLVGLTERITFLRKLEIDAKLQARISSGPWDQIIREGNATPAWLANDFNASRRHALIVAQVIKLGQKLTDDAVSMFIKLMGRLFSQANNRKKQRHMDCRPDTAKALRRGE</sequence>
<organism evidence="2 3">
    <name type="scientific">Mesorhizobium alhagi CCNWXJ12-2</name>
    <dbReference type="NCBI Taxonomy" id="1107882"/>
    <lineage>
        <taxon>Bacteria</taxon>
        <taxon>Pseudomonadati</taxon>
        <taxon>Pseudomonadota</taxon>
        <taxon>Alphaproteobacteria</taxon>
        <taxon>Hyphomicrobiales</taxon>
        <taxon>Phyllobacteriaceae</taxon>
        <taxon>Allomesorhizobium</taxon>
    </lineage>
</organism>
<feature type="compositionally biased region" description="Basic and acidic residues" evidence="1">
    <location>
        <begin position="124"/>
        <end position="139"/>
    </location>
</feature>
<evidence type="ECO:0000313" key="2">
    <source>
        <dbReference type="EMBL" id="EHK53370.1"/>
    </source>
</evidence>
<accession>H0I0V1</accession>
<evidence type="ECO:0000313" key="3">
    <source>
        <dbReference type="Proteomes" id="UP000003250"/>
    </source>
</evidence>
<feature type="region of interest" description="Disordered" evidence="1">
    <location>
        <begin position="119"/>
        <end position="139"/>
    </location>
</feature>
<dbReference type="Proteomes" id="UP000003250">
    <property type="component" value="Unassembled WGS sequence"/>
</dbReference>
<reference evidence="2 3" key="1">
    <citation type="journal article" date="2012" name="J. Bacteriol.">
        <title>Draft Genome Sequence of Mesorhizobium alhagi CCNWXJ12-2T, a Novel Salt-Resistant Species Isolated from the Desert of Northwestern China.</title>
        <authorList>
            <person name="Zhou M."/>
            <person name="Chen W."/>
            <person name="Chen H."/>
            <person name="Wei G."/>
        </authorList>
    </citation>
    <scope>NUCLEOTIDE SEQUENCE [LARGE SCALE GENOMIC DNA]</scope>
    <source>
        <strain evidence="2 3">CCNWXJ12-2</strain>
    </source>
</reference>
<dbReference type="EMBL" id="AHAM01000272">
    <property type="protein sequence ID" value="EHK53370.1"/>
    <property type="molecule type" value="Genomic_DNA"/>
</dbReference>